<sequence>MMHITDVDLIKLDSSLNKFGDIFWCFTQNEYTSAFISFIDTTNQMLDCSEKYYILTAGSAFKRCL</sequence>
<accession>B0RKS0</accession>
<organism evidence="1">
    <name type="scientific">Yersinia enterocolitica</name>
    <dbReference type="NCBI Taxonomy" id="630"/>
    <lineage>
        <taxon>Bacteria</taxon>
        <taxon>Pseudomonadati</taxon>
        <taxon>Pseudomonadota</taxon>
        <taxon>Gammaproteobacteria</taxon>
        <taxon>Enterobacterales</taxon>
        <taxon>Yersiniaceae</taxon>
        <taxon>Yersinia</taxon>
    </lineage>
</organism>
<geneLocation type="plasmid" evidence="1">
    <name>pYE854</name>
</geneLocation>
<evidence type="ECO:0000313" key="1">
    <source>
        <dbReference type="EMBL" id="CAP20177.1"/>
    </source>
</evidence>
<protein>
    <submittedName>
        <fullName evidence="1">Uncharacterized protein</fullName>
    </submittedName>
</protein>
<proteinExistence type="predicted"/>
<dbReference type="EMBL" id="AM905950">
    <property type="protein sequence ID" value="CAP20177.1"/>
    <property type="molecule type" value="Genomic_DNA"/>
</dbReference>
<name>B0RKS0_YEREN</name>
<dbReference type="AlphaFoldDB" id="B0RKS0"/>
<reference evidence="1" key="1">
    <citation type="journal article" date="2008" name="J. Bacteriol.">
        <title>Genetic and functional properties of the self-transmissible Yersinia enterocolitica plasmid pYE854, which mobilizes the virulence plasmid pYV.</title>
        <authorList>
            <person name="Hammerl J.A."/>
            <person name="Klein I."/>
            <person name="Lanka E."/>
            <person name="Appel B."/>
            <person name="Hertwig S."/>
        </authorList>
    </citation>
    <scope>NUCLEOTIDE SEQUENCE [LARGE SCALE GENOMIC DNA]</scope>
    <source>
        <strain evidence="1">29854</strain>
        <plasmid evidence="1">pYE854</plasmid>
    </source>
</reference>
<keyword evidence="1" id="KW-0614">Plasmid</keyword>